<dbReference type="CDD" id="cd07983">
    <property type="entry name" value="LPLAT_DUF374-like"/>
    <property type="match status" value="1"/>
</dbReference>
<feature type="domain" description="DUF374" evidence="1">
    <location>
        <begin position="55"/>
        <end position="124"/>
    </location>
</feature>
<dbReference type="RefSeq" id="WP_069859535.1">
    <property type="nucleotide sequence ID" value="NZ_BDFE01000017.1"/>
</dbReference>
<comment type="caution">
    <text evidence="2">The sequence shown here is derived from an EMBL/GenBank/DDBJ whole genome shotgun (WGS) entry which is preliminary data.</text>
</comment>
<sequence length="205" mass="22856">MHCYHLAPVVSGLFRLWGSTLRFTRTNHQAMTSRTEQGQSMIFALWHDELFPLTYLHRNEGVVAVVSSSKDGEILARVMERLGYGTVRGSSSRKGLKAMLAALKEVQTKGHHVVLTVDGPRGPRHQAKPGAVFLASKARVPIMPVRARISHAKVFHKAWDRFQLPLPGSRCEAVYGEPYMVPEKLDTSTLAAEQQRLTSILEGMI</sequence>
<dbReference type="AlphaFoldDB" id="A0A194AJ63"/>
<evidence type="ECO:0000259" key="1">
    <source>
        <dbReference type="Pfam" id="PF04028"/>
    </source>
</evidence>
<evidence type="ECO:0000313" key="3">
    <source>
        <dbReference type="Proteomes" id="UP000095200"/>
    </source>
</evidence>
<keyword evidence="3" id="KW-1185">Reference proteome</keyword>
<gene>
    <name evidence="2" type="ORF">DPF_2002</name>
</gene>
<evidence type="ECO:0000313" key="2">
    <source>
        <dbReference type="EMBL" id="GAU09280.1"/>
    </source>
</evidence>
<organism evidence="2 3">
    <name type="scientific">Desulfoplanes formicivorans</name>
    <dbReference type="NCBI Taxonomy" id="1592317"/>
    <lineage>
        <taxon>Bacteria</taxon>
        <taxon>Pseudomonadati</taxon>
        <taxon>Thermodesulfobacteriota</taxon>
        <taxon>Desulfovibrionia</taxon>
        <taxon>Desulfovibrionales</taxon>
        <taxon>Desulfoplanaceae</taxon>
        <taxon>Desulfoplanes</taxon>
    </lineage>
</organism>
<name>A0A194AJ63_9BACT</name>
<dbReference type="STRING" id="1592317.DPF_2002"/>
<protein>
    <recommendedName>
        <fullName evidence="1">DUF374 domain-containing protein</fullName>
    </recommendedName>
</protein>
<proteinExistence type="predicted"/>
<dbReference type="SUPFAM" id="SSF69593">
    <property type="entry name" value="Glycerol-3-phosphate (1)-acyltransferase"/>
    <property type="match status" value="1"/>
</dbReference>
<dbReference type="EMBL" id="BDFE01000017">
    <property type="protein sequence ID" value="GAU09280.1"/>
    <property type="molecule type" value="Genomic_DNA"/>
</dbReference>
<dbReference type="OrthoDB" id="9810508at2"/>
<dbReference type="Pfam" id="PF04028">
    <property type="entry name" value="DUF374"/>
    <property type="match status" value="1"/>
</dbReference>
<dbReference type="Proteomes" id="UP000095200">
    <property type="component" value="Unassembled WGS sequence"/>
</dbReference>
<reference evidence="3" key="1">
    <citation type="submission" date="2016-06" db="EMBL/GenBank/DDBJ databases">
        <title>Draft genome sequence of Desulfoplanes formicivorans strain Pf12B.</title>
        <authorList>
            <person name="Watanabe M."/>
            <person name="Kojima H."/>
            <person name="Fukui M."/>
        </authorList>
    </citation>
    <scope>NUCLEOTIDE SEQUENCE [LARGE SCALE GENOMIC DNA]</scope>
    <source>
        <strain evidence="3">Pf12B</strain>
    </source>
</reference>
<accession>A0A194AJ63</accession>
<dbReference type="InterPro" id="IPR007172">
    <property type="entry name" value="DUF374"/>
</dbReference>